<proteinExistence type="predicted"/>
<dbReference type="EMBL" id="JH793184">
    <property type="protein sequence ID" value="ELQ35307.1"/>
    <property type="molecule type" value="Genomic_DNA"/>
</dbReference>
<gene>
    <name evidence="2" type="ORF">OOU_Y34scaffold00715g5</name>
</gene>
<dbReference type="Proteomes" id="UP000011086">
    <property type="component" value="Unassembled WGS sequence"/>
</dbReference>
<dbReference type="AlphaFoldDB" id="A0AA97NS95"/>
<dbReference type="InterPro" id="IPR046676">
    <property type="entry name" value="DUF6546"/>
</dbReference>
<feature type="domain" description="DUF6546" evidence="1">
    <location>
        <begin position="285"/>
        <end position="504"/>
    </location>
</feature>
<sequence>MPCLPLPTELWLAILEPLAREIITAKRSSRFLRPGYGALASVCRHWQLIFEPRIFEHLTLRVADVQCLNLAVRERRRHLVKHIWFIVEFPMYSCYDYELDRQAPLDNVPSDCFWNGISCLFRELSMWGAPYARGDTGITLELSMWSPSDNMYSFQDIDFGEGDCLDPFPDVEEDFQRHASFLHAPYHGWVQGSRFRSATTMEWQRIRHFIHLREEDDMDMPSVVAVTSLLLRRQTRADLHKSAYEAICASLPNLAQVHLEMWQEWEEPRIKDKTRDLRSMLETAFPRSIERVTLLYDTSEAIRGEYQHDITISHQKLRNELAFQLLYFSLSLKRFTCSFVLTADEFFDHYLYSTHFYDQPLSARQARMSSKIKWPYLQQITMTSPSLQPGVPASNITQLVYSAGLAALDMLHMRKFQLWHVGNDHASLLSFEHALGETSWSWETDLDNVEPFPYVPINPWLEFNTDVLYCEEPIRYKTTSIDRNRIKCRADAIYFLGLGPEVVRPISLHQMRREGRTYANV</sequence>
<accession>A0AA97NS95</accession>
<reference evidence="2" key="1">
    <citation type="journal article" date="2012" name="PLoS Genet.">
        <title>Comparative analysis of the genomes of two field isolates of the rice blast fungus Magnaporthe oryzae.</title>
        <authorList>
            <person name="Xue M."/>
            <person name="Yang J."/>
            <person name="Li Z."/>
            <person name="Hu S."/>
            <person name="Yao N."/>
            <person name="Dean R.A."/>
            <person name="Zhao W."/>
            <person name="Shen M."/>
            <person name="Zhang H."/>
            <person name="Li C."/>
            <person name="Liu L."/>
            <person name="Cao L."/>
            <person name="Xu X."/>
            <person name="Xing Y."/>
            <person name="Hsiang T."/>
            <person name="Zhang Z."/>
            <person name="Xu J.R."/>
            <person name="Peng Y.L."/>
        </authorList>
    </citation>
    <scope>NUCLEOTIDE SEQUENCE</scope>
    <source>
        <strain evidence="2">Y34</strain>
    </source>
</reference>
<organism evidence="2">
    <name type="scientific">Pyricularia oryzae (strain Y34)</name>
    <name type="common">Rice blast fungus</name>
    <name type="synonym">Magnaporthe oryzae</name>
    <dbReference type="NCBI Taxonomy" id="1143189"/>
    <lineage>
        <taxon>Eukaryota</taxon>
        <taxon>Fungi</taxon>
        <taxon>Dikarya</taxon>
        <taxon>Ascomycota</taxon>
        <taxon>Pezizomycotina</taxon>
        <taxon>Sordariomycetes</taxon>
        <taxon>Sordariomycetidae</taxon>
        <taxon>Magnaporthales</taxon>
        <taxon>Pyriculariaceae</taxon>
        <taxon>Pyricularia</taxon>
    </lineage>
</organism>
<evidence type="ECO:0000259" key="1">
    <source>
        <dbReference type="Pfam" id="PF20183"/>
    </source>
</evidence>
<protein>
    <recommendedName>
        <fullName evidence="1">DUF6546 domain-containing protein</fullName>
    </recommendedName>
</protein>
<evidence type="ECO:0000313" key="2">
    <source>
        <dbReference type="EMBL" id="ELQ35307.1"/>
    </source>
</evidence>
<dbReference type="Pfam" id="PF20183">
    <property type="entry name" value="DUF6546"/>
    <property type="match status" value="1"/>
</dbReference>
<name>A0AA97NS95_PYRO3</name>